<evidence type="ECO:0000256" key="1">
    <source>
        <dbReference type="ARBA" id="ARBA00005265"/>
    </source>
</evidence>
<keyword evidence="8 12" id="KW-0862">Zinc</keyword>
<comment type="catalytic activity">
    <reaction evidence="10 12">
        <text>cytidine(4) in tRNA(Gly)(GCC) + S-adenosyl-L-methionine = 2'-O-methylcytidine(4) in tRNA(Gly)(GCC) + S-adenosyl-L-homocysteine + H(+)</text>
        <dbReference type="Rhea" id="RHEA:43192"/>
        <dbReference type="Rhea" id="RHEA-COMP:10399"/>
        <dbReference type="Rhea" id="RHEA-COMP:10400"/>
        <dbReference type="ChEBI" id="CHEBI:15378"/>
        <dbReference type="ChEBI" id="CHEBI:57856"/>
        <dbReference type="ChEBI" id="CHEBI:59789"/>
        <dbReference type="ChEBI" id="CHEBI:74495"/>
        <dbReference type="ChEBI" id="CHEBI:82748"/>
        <dbReference type="EC" id="2.1.1.225"/>
    </reaction>
</comment>
<evidence type="ECO:0000256" key="3">
    <source>
        <dbReference type="ARBA" id="ARBA00022679"/>
    </source>
</evidence>
<keyword evidence="3 12" id="KW-0808">Transferase</keyword>
<dbReference type="EC" id="2.1.1.225" evidence="12"/>
<dbReference type="InterPro" id="IPR022776">
    <property type="entry name" value="TRM13/UPF0224_CHHC_Znf_dom"/>
</dbReference>
<dbReference type="Proteomes" id="UP000025227">
    <property type="component" value="Unplaced"/>
</dbReference>
<evidence type="ECO:0000256" key="12">
    <source>
        <dbReference type="RuleBase" id="RU367103"/>
    </source>
</evidence>
<sequence>MLSTETIPNRCMFVLPKKGRGCRMLTREGQKYCGEHAIFQEHNEDRIPCPNDPKHTVNRRVIRQHLMRCNSRVIEEQWIVKDMNAMVGETKFTAKLDRRADEQEIACVLEKLQSCYCLAHDKLLADQAHYEEIDGHLEKNPDLSESKRKHLVQLSSIIGHLLRVGLLRNDSSTCTIELGAGKAQLTYWLTKRAPLSKFLLIDRSGARNKFDNKALQENPSLNIKRLRCSIEHLNLAELEMLKDVSSCAVCKHFCGSATDAGIRCLSNGIRSGVVLDGFVLVPCCHHKSRYSEYSGREFLAQWNMDSESDFAALRHIATWAVCGFSKVQGNRETHTQDQFADQCDGDVVAEDSGSIHTEHQLDIGTTADQGHGSDDAELTPWSPMWKEEMGRRAKVLLEMGRAQHLASLGFTTQVIEYVPRSVSPENLLILGFKPRSLS</sequence>
<evidence type="ECO:0000259" key="13">
    <source>
        <dbReference type="PROSITE" id="PS51800"/>
    </source>
</evidence>
<evidence type="ECO:0000256" key="11">
    <source>
        <dbReference type="ARBA" id="ARBA00049393"/>
    </source>
</evidence>
<dbReference type="InterPro" id="IPR039044">
    <property type="entry name" value="Trm13"/>
</dbReference>
<evidence type="ECO:0000256" key="7">
    <source>
        <dbReference type="ARBA" id="ARBA00022771"/>
    </source>
</evidence>
<dbReference type="PANTHER" id="PTHR12998">
    <property type="entry name" value="TRNA:M(4)X MODIFICATION ENZYME TRM13 HOMOLOG"/>
    <property type="match status" value="1"/>
</dbReference>
<evidence type="ECO:0000256" key="8">
    <source>
        <dbReference type="ARBA" id="ARBA00022833"/>
    </source>
</evidence>
<reference evidence="15" key="1">
    <citation type="submission" date="2020-12" db="UniProtKB">
        <authorList>
            <consortium name="WormBaseParasite"/>
        </authorList>
    </citation>
    <scope>IDENTIFICATION</scope>
    <source>
        <strain evidence="15">MHco3</strain>
    </source>
</reference>
<name>A0A7I4YVU1_HAECO</name>
<protein>
    <recommendedName>
        <fullName evidence="12">tRNA:m(4)X modification enzyme TRM13</fullName>
        <ecNumber evidence="12">2.1.1.225</ecNumber>
    </recommendedName>
</protein>
<evidence type="ECO:0000256" key="5">
    <source>
        <dbReference type="ARBA" id="ARBA00022694"/>
    </source>
</evidence>
<dbReference type="InterPro" id="IPR007871">
    <property type="entry name" value="Methyltransferase_TRM13"/>
</dbReference>
<feature type="domain" description="CHHC U11-48K-type" evidence="13">
    <location>
        <begin position="46"/>
        <end position="73"/>
    </location>
</feature>
<evidence type="ECO:0000256" key="10">
    <source>
        <dbReference type="ARBA" id="ARBA00048635"/>
    </source>
</evidence>
<keyword evidence="4 12" id="KW-0949">S-adenosyl-L-methionine</keyword>
<evidence type="ECO:0000256" key="4">
    <source>
        <dbReference type="ARBA" id="ARBA00022691"/>
    </source>
</evidence>
<dbReference type="PROSITE" id="PS51800">
    <property type="entry name" value="ZF_CHHC_U11_48K"/>
    <property type="match status" value="1"/>
</dbReference>
<dbReference type="Pfam" id="PF11722">
    <property type="entry name" value="zf-TRM13_CCCH"/>
    <property type="match status" value="1"/>
</dbReference>
<evidence type="ECO:0000313" key="14">
    <source>
        <dbReference type="Proteomes" id="UP000025227"/>
    </source>
</evidence>
<dbReference type="OMA" id="HRCSWRS"/>
<keyword evidence="2 12" id="KW-0489">Methyltransferase</keyword>
<dbReference type="OrthoDB" id="258806at2759"/>
<evidence type="ECO:0000256" key="2">
    <source>
        <dbReference type="ARBA" id="ARBA00022603"/>
    </source>
</evidence>
<keyword evidence="6 12" id="KW-0479">Metal-binding</keyword>
<evidence type="ECO:0000256" key="9">
    <source>
        <dbReference type="ARBA" id="ARBA00048165"/>
    </source>
</evidence>
<dbReference type="Pfam" id="PF05253">
    <property type="entry name" value="zf-U11-48K"/>
    <property type="match status" value="1"/>
</dbReference>
<dbReference type="WBParaSite" id="HCON_00147835-00001">
    <property type="protein sequence ID" value="HCON_00147835-00001"/>
    <property type="gene ID" value="HCON_00147835"/>
</dbReference>
<dbReference type="Pfam" id="PF05206">
    <property type="entry name" value="TRM13"/>
    <property type="match status" value="1"/>
</dbReference>
<comment type="catalytic activity">
    <reaction evidence="11 12">
        <text>adenosine(4) in tRNA(His) + S-adenosyl-L-methionine = 2'-O-methyladenosine(4) in tRNA(His) + S-adenosyl-L-homocysteine + H(+)</text>
        <dbReference type="Rhea" id="RHEA:43196"/>
        <dbReference type="Rhea" id="RHEA-COMP:10401"/>
        <dbReference type="Rhea" id="RHEA-COMP:10402"/>
        <dbReference type="ChEBI" id="CHEBI:15378"/>
        <dbReference type="ChEBI" id="CHEBI:57856"/>
        <dbReference type="ChEBI" id="CHEBI:59789"/>
        <dbReference type="ChEBI" id="CHEBI:74411"/>
        <dbReference type="ChEBI" id="CHEBI:74477"/>
        <dbReference type="EC" id="2.1.1.225"/>
    </reaction>
</comment>
<dbReference type="InterPro" id="IPR021721">
    <property type="entry name" value="Znf_CCCH-type_TRM13"/>
</dbReference>
<accession>A0A7I4YVU1</accession>
<keyword evidence="5 12" id="KW-0819">tRNA processing</keyword>
<comment type="function">
    <text evidence="12">tRNA methylase which 2'-O-methylates cytidine(4) in tRNA(Pro) and tRNA(Gly)(GCC), and adenosine(4) in tRNA(His).</text>
</comment>
<proteinExistence type="inferred from homology"/>
<dbReference type="GO" id="GO:0008270">
    <property type="term" value="F:zinc ion binding"/>
    <property type="evidence" value="ECO:0007669"/>
    <property type="project" value="UniProtKB-KW"/>
</dbReference>
<evidence type="ECO:0000256" key="6">
    <source>
        <dbReference type="ARBA" id="ARBA00022723"/>
    </source>
</evidence>
<dbReference type="GO" id="GO:0030488">
    <property type="term" value="P:tRNA methylation"/>
    <property type="evidence" value="ECO:0007669"/>
    <property type="project" value="InterPro"/>
</dbReference>
<comment type="similarity">
    <text evidence="1 12">Belongs to the methyltransferase TRM13 family.</text>
</comment>
<keyword evidence="7 12" id="KW-0863">Zinc-finger</keyword>
<comment type="catalytic activity">
    <reaction evidence="9 12">
        <text>cytidine(4) in tRNA(Pro) + S-adenosyl-L-methionine = 2'-O-methylcytidine(4) in tRNA(Pro) + S-adenosyl-L-homocysteine + H(+)</text>
        <dbReference type="Rhea" id="RHEA:32767"/>
        <dbReference type="Rhea" id="RHEA-COMP:10397"/>
        <dbReference type="Rhea" id="RHEA-COMP:10398"/>
        <dbReference type="ChEBI" id="CHEBI:15378"/>
        <dbReference type="ChEBI" id="CHEBI:57856"/>
        <dbReference type="ChEBI" id="CHEBI:59789"/>
        <dbReference type="ChEBI" id="CHEBI:74495"/>
        <dbReference type="ChEBI" id="CHEBI:82748"/>
        <dbReference type="EC" id="2.1.1.225"/>
    </reaction>
</comment>
<organism evidence="14 15">
    <name type="scientific">Haemonchus contortus</name>
    <name type="common">Barber pole worm</name>
    <dbReference type="NCBI Taxonomy" id="6289"/>
    <lineage>
        <taxon>Eukaryota</taxon>
        <taxon>Metazoa</taxon>
        <taxon>Ecdysozoa</taxon>
        <taxon>Nematoda</taxon>
        <taxon>Chromadorea</taxon>
        <taxon>Rhabditida</taxon>
        <taxon>Rhabditina</taxon>
        <taxon>Rhabditomorpha</taxon>
        <taxon>Strongyloidea</taxon>
        <taxon>Trichostrongylidae</taxon>
        <taxon>Haemonchus</taxon>
    </lineage>
</organism>
<dbReference type="PANTHER" id="PTHR12998:SF0">
    <property type="entry name" value="TRNA:M(4)X MODIFICATION ENZYME TRM13 HOMOLOG"/>
    <property type="match status" value="1"/>
</dbReference>
<keyword evidence="14" id="KW-1185">Reference proteome</keyword>
<dbReference type="AlphaFoldDB" id="A0A7I4YVU1"/>
<evidence type="ECO:0000313" key="15">
    <source>
        <dbReference type="WBParaSite" id="HCON_00147835-00001"/>
    </source>
</evidence>
<dbReference type="GO" id="GO:0106050">
    <property type="term" value="F:tRNA 2'-O-methyltransferase activity"/>
    <property type="evidence" value="ECO:0007669"/>
    <property type="project" value="UniProtKB-UniRule"/>
</dbReference>